<evidence type="ECO:0000256" key="6">
    <source>
        <dbReference type="PROSITE-ProRule" id="PRU00117"/>
    </source>
</evidence>
<evidence type="ECO:0000256" key="2">
    <source>
        <dbReference type="ARBA" id="ARBA00023015"/>
    </source>
</evidence>
<dbReference type="Pfam" id="PF00013">
    <property type="entry name" value="KH_1"/>
    <property type="match status" value="2"/>
</dbReference>
<dbReference type="GO" id="GO:0003677">
    <property type="term" value="F:DNA binding"/>
    <property type="evidence" value="ECO:0007669"/>
    <property type="project" value="UniProtKB-KW"/>
</dbReference>
<dbReference type="InterPro" id="IPR004087">
    <property type="entry name" value="KH_dom"/>
</dbReference>
<gene>
    <name evidence="9" type="ORF">GH714_008361</name>
</gene>
<keyword evidence="5" id="KW-0539">Nucleus</keyword>
<dbReference type="EMBL" id="JAAGAX010000009">
    <property type="protein sequence ID" value="KAF2302784.1"/>
    <property type="molecule type" value="Genomic_DNA"/>
</dbReference>
<feature type="domain" description="NAC" evidence="8">
    <location>
        <begin position="426"/>
        <end position="485"/>
    </location>
</feature>
<dbReference type="SMART" id="SM00322">
    <property type="entry name" value="KH"/>
    <property type="match status" value="2"/>
</dbReference>
<dbReference type="Proteomes" id="UP000467840">
    <property type="component" value="Chromosome 16"/>
</dbReference>
<dbReference type="Pfam" id="PF02365">
    <property type="entry name" value="NAM"/>
    <property type="match status" value="1"/>
</dbReference>
<accession>A0A6A6LP10</accession>
<sequence>MSSPPTNTINSVPLELNAENHHCQREPQAITTTNTTKVTRMARRQRLPAYCASSVLISGKEEPEAALSPAMDAVLRVYKRVSGLSAGEADGMDSAVAGAAFCFIRLLVASSQAINLIGKQGSTIKSIQENTGAVVRVLAEEEVPSYATSDERIVEIHGEAVKVLKALEAVTGHLRKFLVDHSVIPIFEKTYNATIYLERSADSRAEKTPPSLHSAPAHQIGIGSDYSLSLKRDPSIYDRETHLDPKISQSGLSLCGQDSALGGLRSTGLGRATAPIVTQMTQTMQVPLSYAEDIIGVGGSNIAYIRRNSGAILTIQESRGLPDEITVEIKGTTSQVQMAQQLIQEFISTRKEPTPSVYGKMDSGFSSYSQVADTSYPSSSFASHLGGYGSSSLGGYGSPSGGVQKHTGEKGKKEKVMEGDAKEETLPPGFRFHPTDEELITYYLVSKISDTNFTGRAIADVDLNKCEPWDLPGFWFIIRIGLINS</sequence>
<dbReference type="GO" id="GO:0006355">
    <property type="term" value="P:regulation of DNA-templated transcription"/>
    <property type="evidence" value="ECO:0007669"/>
    <property type="project" value="InterPro"/>
</dbReference>
<dbReference type="PANTHER" id="PTHR10288">
    <property type="entry name" value="KH DOMAIN CONTAINING RNA BINDING PROTEIN"/>
    <property type="match status" value="1"/>
</dbReference>
<evidence type="ECO:0000256" key="4">
    <source>
        <dbReference type="ARBA" id="ARBA00023163"/>
    </source>
</evidence>
<dbReference type="InterPro" id="IPR036612">
    <property type="entry name" value="KH_dom_type_1_sf"/>
</dbReference>
<comment type="caution">
    <text evidence="9">The sequence shown here is derived from an EMBL/GenBank/DDBJ whole genome shotgun (WGS) entry which is preliminary data.</text>
</comment>
<feature type="region of interest" description="Disordered" evidence="7">
    <location>
        <begin position="396"/>
        <end position="430"/>
    </location>
</feature>
<name>A0A6A6LP10_HEVBR</name>
<dbReference type="CDD" id="cd22460">
    <property type="entry name" value="KH-I_PEPPER_rpt2_like"/>
    <property type="match status" value="1"/>
</dbReference>
<dbReference type="InterPro" id="IPR003441">
    <property type="entry name" value="NAC-dom"/>
</dbReference>
<keyword evidence="2" id="KW-0805">Transcription regulation</keyword>
<keyword evidence="1" id="KW-0677">Repeat</keyword>
<dbReference type="PROSITE" id="PS50084">
    <property type="entry name" value="KH_TYPE_1"/>
    <property type="match status" value="2"/>
</dbReference>
<evidence type="ECO:0000256" key="7">
    <source>
        <dbReference type="SAM" id="MobiDB-lite"/>
    </source>
</evidence>
<evidence type="ECO:0000313" key="9">
    <source>
        <dbReference type="EMBL" id="KAF2302784.1"/>
    </source>
</evidence>
<dbReference type="CDD" id="cd22461">
    <property type="entry name" value="KH-I_PEPPER_like_rpt3"/>
    <property type="match status" value="1"/>
</dbReference>
<dbReference type="PROSITE" id="PS51005">
    <property type="entry name" value="NAC"/>
    <property type="match status" value="1"/>
</dbReference>
<keyword evidence="6" id="KW-0694">RNA-binding</keyword>
<feature type="compositionally biased region" description="Basic and acidic residues" evidence="7">
    <location>
        <begin position="406"/>
        <end position="425"/>
    </location>
</feature>
<dbReference type="SUPFAM" id="SSF54791">
    <property type="entry name" value="Eukaryotic type KH-domain (KH-domain type I)"/>
    <property type="match status" value="2"/>
</dbReference>
<protein>
    <recommendedName>
        <fullName evidence="8">NAC domain-containing protein</fullName>
    </recommendedName>
</protein>
<dbReference type="InterPro" id="IPR036093">
    <property type="entry name" value="NAC_dom_sf"/>
</dbReference>
<evidence type="ECO:0000256" key="5">
    <source>
        <dbReference type="ARBA" id="ARBA00023242"/>
    </source>
</evidence>
<evidence type="ECO:0000256" key="1">
    <source>
        <dbReference type="ARBA" id="ARBA00022737"/>
    </source>
</evidence>
<keyword evidence="4" id="KW-0804">Transcription</keyword>
<dbReference type="Gene3D" id="3.30.1370.10">
    <property type="entry name" value="K Homology domain, type 1"/>
    <property type="match status" value="2"/>
</dbReference>
<dbReference type="AlphaFoldDB" id="A0A6A6LP10"/>
<dbReference type="GO" id="GO:0003723">
    <property type="term" value="F:RNA binding"/>
    <property type="evidence" value="ECO:0007669"/>
    <property type="project" value="UniProtKB-UniRule"/>
</dbReference>
<reference evidence="9 10" key="1">
    <citation type="journal article" date="2020" name="Mol. Plant">
        <title>The Chromosome-Based Rubber Tree Genome Provides New Insights into Spurge Genome Evolution and Rubber Biosynthesis.</title>
        <authorList>
            <person name="Liu J."/>
            <person name="Shi C."/>
            <person name="Shi C.C."/>
            <person name="Li W."/>
            <person name="Zhang Q.J."/>
            <person name="Zhang Y."/>
            <person name="Li K."/>
            <person name="Lu H.F."/>
            <person name="Shi C."/>
            <person name="Zhu S.T."/>
            <person name="Xiao Z.Y."/>
            <person name="Nan H."/>
            <person name="Yue Y."/>
            <person name="Zhu X.G."/>
            <person name="Wu Y."/>
            <person name="Hong X.N."/>
            <person name="Fan G.Y."/>
            <person name="Tong Y."/>
            <person name="Zhang D."/>
            <person name="Mao C.L."/>
            <person name="Liu Y.L."/>
            <person name="Hao S.J."/>
            <person name="Liu W.Q."/>
            <person name="Lv M.Q."/>
            <person name="Zhang H.B."/>
            <person name="Liu Y."/>
            <person name="Hu-Tang G.R."/>
            <person name="Wang J.P."/>
            <person name="Wang J.H."/>
            <person name="Sun Y.H."/>
            <person name="Ni S.B."/>
            <person name="Chen W.B."/>
            <person name="Zhang X.C."/>
            <person name="Jiao Y.N."/>
            <person name="Eichler E.E."/>
            <person name="Li G.H."/>
            <person name="Liu X."/>
            <person name="Gao L.Z."/>
        </authorList>
    </citation>
    <scope>NUCLEOTIDE SEQUENCE [LARGE SCALE GENOMIC DNA]</scope>
    <source>
        <strain evidence="10">cv. GT1</strain>
        <tissue evidence="9">Leaf</tissue>
    </source>
</reference>
<dbReference type="InterPro" id="IPR004088">
    <property type="entry name" value="KH_dom_type_1"/>
</dbReference>
<organism evidence="9 10">
    <name type="scientific">Hevea brasiliensis</name>
    <name type="common">Para rubber tree</name>
    <name type="synonym">Siphonia brasiliensis</name>
    <dbReference type="NCBI Taxonomy" id="3981"/>
    <lineage>
        <taxon>Eukaryota</taxon>
        <taxon>Viridiplantae</taxon>
        <taxon>Streptophyta</taxon>
        <taxon>Embryophyta</taxon>
        <taxon>Tracheophyta</taxon>
        <taxon>Spermatophyta</taxon>
        <taxon>Magnoliopsida</taxon>
        <taxon>eudicotyledons</taxon>
        <taxon>Gunneridae</taxon>
        <taxon>Pentapetalae</taxon>
        <taxon>rosids</taxon>
        <taxon>fabids</taxon>
        <taxon>Malpighiales</taxon>
        <taxon>Euphorbiaceae</taxon>
        <taxon>Crotonoideae</taxon>
        <taxon>Micrandreae</taxon>
        <taxon>Hevea</taxon>
    </lineage>
</organism>
<dbReference type="Gene3D" id="2.170.150.80">
    <property type="entry name" value="NAC domain"/>
    <property type="match status" value="1"/>
</dbReference>
<keyword evidence="3" id="KW-0238">DNA-binding</keyword>
<keyword evidence="10" id="KW-1185">Reference proteome</keyword>
<proteinExistence type="predicted"/>
<dbReference type="SUPFAM" id="SSF101941">
    <property type="entry name" value="NAC domain"/>
    <property type="match status" value="1"/>
</dbReference>
<evidence type="ECO:0000256" key="3">
    <source>
        <dbReference type="ARBA" id="ARBA00023125"/>
    </source>
</evidence>
<evidence type="ECO:0000259" key="8">
    <source>
        <dbReference type="PROSITE" id="PS51005"/>
    </source>
</evidence>
<evidence type="ECO:0000313" key="10">
    <source>
        <dbReference type="Proteomes" id="UP000467840"/>
    </source>
</evidence>